<dbReference type="EMBL" id="QMIF01000355">
    <property type="protein sequence ID" value="TVM23675.1"/>
    <property type="molecule type" value="Genomic_DNA"/>
</dbReference>
<dbReference type="InterPro" id="IPR036866">
    <property type="entry name" value="RibonucZ/Hydroxyglut_hydro"/>
</dbReference>
<comment type="caution">
    <text evidence="1">The sequence shown here is derived from an EMBL/GenBank/DDBJ whole genome shotgun (WGS) entry which is preliminary data.</text>
</comment>
<proteinExistence type="predicted"/>
<feature type="non-terminal residue" evidence="1">
    <location>
        <position position="72"/>
    </location>
</feature>
<evidence type="ECO:0000313" key="2">
    <source>
        <dbReference type="Proteomes" id="UP000434052"/>
    </source>
</evidence>
<keyword evidence="1" id="KW-0378">Hydrolase</keyword>
<dbReference type="SUPFAM" id="SSF56281">
    <property type="entry name" value="Metallo-hydrolase/oxidoreductase"/>
    <property type="match status" value="1"/>
</dbReference>
<accession>A0A6P1Z9J0</accession>
<protein>
    <submittedName>
        <fullName evidence="1">MBL fold metallo-hydrolase</fullName>
    </submittedName>
</protein>
<evidence type="ECO:0000313" key="1">
    <source>
        <dbReference type="EMBL" id="TVM23675.1"/>
    </source>
</evidence>
<gene>
    <name evidence="1" type="ORF">DQK91_23545</name>
</gene>
<sequence>MVIRCWCARGSIPVSGGEYLRSCVDTTCIEIRPSADDILIVDAGTGIRRLGNASLAEGRHNFRLIFTHAHVD</sequence>
<reference evidence="1 2" key="1">
    <citation type="submission" date="2018-06" db="EMBL/GenBank/DDBJ databases">
        <title>Complete genome of Desulfovibrio marinus P48SEP.</title>
        <authorList>
            <person name="Crispim J.S."/>
            <person name="Vidigal P.M.P."/>
            <person name="Silva L.C.F."/>
            <person name="Araujo L.C."/>
            <person name="Laguardia C.N."/>
            <person name="Dias R.S."/>
            <person name="Sousa M.P."/>
            <person name="Paula S.O."/>
            <person name="Silva C."/>
        </authorList>
    </citation>
    <scope>NUCLEOTIDE SEQUENCE [LARGE SCALE GENOMIC DNA]</scope>
    <source>
        <strain evidence="1 2">P48SEP</strain>
    </source>
</reference>
<dbReference type="Proteomes" id="UP000434052">
    <property type="component" value="Unassembled WGS sequence"/>
</dbReference>
<name>A0A6P1Z9J0_9BACT</name>
<dbReference type="AlphaFoldDB" id="A0A6P1Z9J0"/>
<organism evidence="1 2">
    <name type="scientific">Oceanidesulfovibrio marinus</name>
    <dbReference type="NCBI Taxonomy" id="370038"/>
    <lineage>
        <taxon>Bacteria</taxon>
        <taxon>Pseudomonadati</taxon>
        <taxon>Thermodesulfobacteriota</taxon>
        <taxon>Desulfovibrionia</taxon>
        <taxon>Desulfovibrionales</taxon>
        <taxon>Desulfovibrionaceae</taxon>
        <taxon>Oceanidesulfovibrio</taxon>
    </lineage>
</organism>
<dbReference type="GO" id="GO:0016787">
    <property type="term" value="F:hydrolase activity"/>
    <property type="evidence" value="ECO:0007669"/>
    <property type="project" value="UniProtKB-KW"/>
</dbReference>